<name>A0ABU0MBD0_9HYPH</name>
<organism evidence="1 2">
    <name type="scientific">Kaistia geumhonensis</name>
    <dbReference type="NCBI Taxonomy" id="410839"/>
    <lineage>
        <taxon>Bacteria</taxon>
        <taxon>Pseudomonadati</taxon>
        <taxon>Pseudomonadota</taxon>
        <taxon>Alphaproteobacteria</taxon>
        <taxon>Hyphomicrobiales</taxon>
        <taxon>Kaistiaceae</taxon>
        <taxon>Kaistia</taxon>
    </lineage>
</organism>
<dbReference type="PIRSF" id="PIRSF032064">
    <property type="entry name" value="UCP032064"/>
    <property type="match status" value="1"/>
</dbReference>
<evidence type="ECO:0008006" key="3">
    <source>
        <dbReference type="Google" id="ProtNLM"/>
    </source>
</evidence>
<gene>
    <name evidence="1" type="ORF">QO015_003889</name>
</gene>
<proteinExistence type="predicted"/>
<protein>
    <recommendedName>
        <fullName evidence="3">DUF721 domain-containing protein</fullName>
    </recommendedName>
</protein>
<evidence type="ECO:0000313" key="2">
    <source>
        <dbReference type="Proteomes" id="UP001223743"/>
    </source>
</evidence>
<dbReference type="InterPro" id="IPR007922">
    <property type="entry name" value="DciA-like"/>
</dbReference>
<comment type="caution">
    <text evidence="1">The sequence shown here is derived from an EMBL/GenBank/DDBJ whole genome shotgun (WGS) entry which is preliminary data.</text>
</comment>
<dbReference type="EMBL" id="JAUSWJ010000001">
    <property type="protein sequence ID" value="MDQ0518276.1"/>
    <property type="molecule type" value="Genomic_DNA"/>
</dbReference>
<dbReference type="RefSeq" id="WP_266283732.1">
    <property type="nucleotide sequence ID" value="NZ_JAPKNF010000003.1"/>
</dbReference>
<dbReference type="InterPro" id="IPR010593">
    <property type="entry name" value="DUF1159"/>
</dbReference>
<keyword evidence="2" id="KW-1185">Reference proteome</keyword>
<reference evidence="1 2" key="1">
    <citation type="submission" date="2023-07" db="EMBL/GenBank/DDBJ databases">
        <title>Genomic Encyclopedia of Type Strains, Phase IV (KMG-IV): sequencing the most valuable type-strain genomes for metagenomic binning, comparative biology and taxonomic classification.</title>
        <authorList>
            <person name="Goeker M."/>
        </authorList>
    </citation>
    <scope>NUCLEOTIDE SEQUENCE [LARGE SCALE GENOMIC DNA]</scope>
    <source>
        <strain evidence="1 2">B1-1</strain>
    </source>
</reference>
<dbReference type="Pfam" id="PF05258">
    <property type="entry name" value="DciA"/>
    <property type="match status" value="1"/>
</dbReference>
<accession>A0ABU0MBD0</accession>
<dbReference type="Proteomes" id="UP001223743">
    <property type="component" value="Unassembled WGS sequence"/>
</dbReference>
<sequence length="170" mass="17930">MSDERRTTKRRDAAAVGSFVGGVIEPLCAKRGFATADLIAAWADVVGPRYARSTQPDKLIWPRAAGAEGANRPRGATLVIRVDAGMAIYLQHETAVLIERINGFLGFGAVTTLKIVQAPVAPPVPDRKKSAPSPAAVVKASAAVADIESDGLRDALERLGRGVFGEVERS</sequence>
<evidence type="ECO:0000313" key="1">
    <source>
        <dbReference type="EMBL" id="MDQ0518276.1"/>
    </source>
</evidence>